<dbReference type="Proteomes" id="UP000586951">
    <property type="component" value="Unassembled WGS sequence"/>
</dbReference>
<gene>
    <name evidence="1" type="ORF">HB907_01630</name>
</gene>
<comment type="caution">
    <text evidence="1">The sequence shown here is derived from an EMBL/GenBank/DDBJ whole genome shotgun (WGS) entry which is preliminary data.</text>
</comment>
<evidence type="ECO:0000313" key="1">
    <source>
        <dbReference type="EMBL" id="MBC1564086.1"/>
    </source>
</evidence>
<organism evidence="1 2">
    <name type="scientific">Listeria booriae</name>
    <dbReference type="NCBI Taxonomy" id="1552123"/>
    <lineage>
        <taxon>Bacteria</taxon>
        <taxon>Bacillati</taxon>
        <taxon>Bacillota</taxon>
        <taxon>Bacilli</taxon>
        <taxon>Bacillales</taxon>
        <taxon>Listeriaceae</taxon>
        <taxon>Listeria</taxon>
    </lineage>
</organism>
<accession>A0A841ZU68</accession>
<dbReference type="RefSeq" id="WP_185416224.1">
    <property type="nucleotide sequence ID" value="NZ_JAARRU010000001.1"/>
</dbReference>
<dbReference type="EMBL" id="JAARRU010000001">
    <property type="protein sequence ID" value="MBC1564086.1"/>
    <property type="molecule type" value="Genomic_DNA"/>
</dbReference>
<reference evidence="1 2" key="1">
    <citation type="submission" date="2020-03" db="EMBL/GenBank/DDBJ databases">
        <title>Soil Listeria distribution.</title>
        <authorList>
            <person name="Liao J."/>
            <person name="Wiedmann M."/>
        </authorList>
    </citation>
    <scope>NUCLEOTIDE SEQUENCE [LARGE SCALE GENOMIC DNA]</scope>
    <source>
        <strain evidence="1 2">FSL L7-1427</strain>
    </source>
</reference>
<name>A0A841ZU68_9LIST</name>
<evidence type="ECO:0000313" key="2">
    <source>
        <dbReference type="Proteomes" id="UP000586951"/>
    </source>
</evidence>
<protein>
    <submittedName>
        <fullName evidence="1">Uncharacterized protein</fullName>
    </submittedName>
</protein>
<sequence length="87" mass="10065">MKKIQSMQEVIRVEMTLEELIVITNALATVKPADFNLGIDSNKTYTASYCANPLIKNRQRHVDIYIDMMRELKRRGVIKSSWAAMFD</sequence>
<proteinExistence type="predicted"/>
<dbReference type="AlphaFoldDB" id="A0A841ZU68"/>